<accession>A0A7Y2LZX7</accession>
<dbReference type="EMBL" id="JABEMB010000010">
    <property type="protein sequence ID" value="NNH03946.1"/>
    <property type="molecule type" value="Genomic_DNA"/>
</dbReference>
<dbReference type="Proteomes" id="UP000543598">
    <property type="component" value="Unassembled WGS sequence"/>
</dbReference>
<dbReference type="PANTHER" id="PTHR34846:SF11">
    <property type="entry name" value="4-CARBOXYMUCONOLACTONE DECARBOXYLASE FAMILY PROTEIN (AFU_ORTHOLOGUE AFUA_6G11590)"/>
    <property type="match status" value="1"/>
</dbReference>
<organism evidence="2 3">
    <name type="scientific">Microbacterium ulmi</name>
    <dbReference type="NCBI Taxonomy" id="179095"/>
    <lineage>
        <taxon>Bacteria</taxon>
        <taxon>Bacillati</taxon>
        <taxon>Actinomycetota</taxon>
        <taxon>Actinomycetes</taxon>
        <taxon>Micrococcales</taxon>
        <taxon>Microbacteriaceae</taxon>
        <taxon>Microbacterium</taxon>
    </lineage>
</organism>
<dbReference type="InterPro" id="IPR029032">
    <property type="entry name" value="AhpD-like"/>
</dbReference>
<dbReference type="Gene3D" id="1.20.1290.10">
    <property type="entry name" value="AhpD-like"/>
    <property type="match status" value="1"/>
</dbReference>
<dbReference type="GO" id="GO:0051920">
    <property type="term" value="F:peroxiredoxin activity"/>
    <property type="evidence" value="ECO:0007669"/>
    <property type="project" value="InterPro"/>
</dbReference>
<dbReference type="InterPro" id="IPR003779">
    <property type="entry name" value="CMD-like"/>
</dbReference>
<dbReference type="RefSeq" id="WP_167035682.1">
    <property type="nucleotide sequence ID" value="NZ_BAAANA010000002.1"/>
</dbReference>
<gene>
    <name evidence="2" type="ORF">HLA99_08800</name>
</gene>
<name>A0A7Y2LZX7_9MICO</name>
<evidence type="ECO:0000313" key="2">
    <source>
        <dbReference type="EMBL" id="NNH03946.1"/>
    </source>
</evidence>
<keyword evidence="3" id="KW-1185">Reference proteome</keyword>
<dbReference type="Pfam" id="PF02627">
    <property type="entry name" value="CMD"/>
    <property type="match status" value="1"/>
</dbReference>
<feature type="domain" description="Carboxymuconolactone decarboxylase-like" evidence="1">
    <location>
        <begin position="55"/>
        <end position="135"/>
    </location>
</feature>
<evidence type="ECO:0000259" key="1">
    <source>
        <dbReference type="Pfam" id="PF02627"/>
    </source>
</evidence>
<reference evidence="2 3" key="1">
    <citation type="submission" date="2020-05" db="EMBL/GenBank/DDBJ databases">
        <title>MicrobeNet Type strains.</title>
        <authorList>
            <person name="Nicholson A.C."/>
        </authorList>
    </citation>
    <scope>NUCLEOTIDE SEQUENCE [LARGE SCALE GENOMIC DNA]</scope>
    <source>
        <strain evidence="2 3">JCM 14282</strain>
    </source>
</reference>
<evidence type="ECO:0000313" key="3">
    <source>
        <dbReference type="Proteomes" id="UP000543598"/>
    </source>
</evidence>
<dbReference type="PANTHER" id="PTHR34846">
    <property type="entry name" value="4-CARBOXYMUCONOLACTONE DECARBOXYLASE FAMILY PROTEIN (AFU_ORTHOLOGUE AFUA_6G11590)"/>
    <property type="match status" value="1"/>
</dbReference>
<dbReference type="AlphaFoldDB" id="A0A7Y2LZX7"/>
<dbReference type="SUPFAM" id="SSF69118">
    <property type="entry name" value="AhpD-like"/>
    <property type="match status" value="1"/>
</dbReference>
<proteinExistence type="predicted"/>
<sequence length="196" mass="20633">MPRYTSPLPSNLTDAQRVVYDTIAGGPRASTPLVPVVDDDGRLLGPFGLMTIVPSIGDAVQGVGAAIRFRGTLAALVRETAILTVAAHFRCDFEWFAHRAAGADAGLDGDQLEAIRTAAPADLPPDAAHARAVVQAILRRGRLDDADYARAVEAFGETGLAELVWLSGYYSMLAMALGTFDPAVPDVVQGQFDGSP</sequence>
<protein>
    <submittedName>
        <fullName evidence="2">Carboxymuconolactone decarboxylase family protein</fullName>
    </submittedName>
</protein>
<comment type="caution">
    <text evidence="2">The sequence shown here is derived from an EMBL/GenBank/DDBJ whole genome shotgun (WGS) entry which is preliminary data.</text>
</comment>